<evidence type="ECO:0000313" key="5">
    <source>
        <dbReference type="Proteomes" id="UP001338582"/>
    </source>
</evidence>
<keyword evidence="5" id="KW-1185">Reference proteome</keyword>
<name>A0AAX4H363_9ASCO</name>
<feature type="transmembrane region" description="Helical" evidence="2">
    <location>
        <begin position="36"/>
        <end position="57"/>
    </location>
</feature>
<keyword evidence="2" id="KW-1133">Transmembrane helix</keyword>
<feature type="region of interest" description="Disordered" evidence="1">
    <location>
        <begin position="653"/>
        <end position="699"/>
    </location>
</feature>
<accession>A0AAX4H363</accession>
<protein>
    <recommendedName>
        <fullName evidence="3">Phospholipid/glycerol acyltransferase domain-containing protein</fullName>
    </recommendedName>
</protein>
<dbReference type="PANTHER" id="PTHR31605">
    <property type="entry name" value="GLYCEROL-3-PHOSPHATE O-ACYLTRANSFERASE 1"/>
    <property type="match status" value="1"/>
</dbReference>
<evidence type="ECO:0000313" key="4">
    <source>
        <dbReference type="EMBL" id="WPK22999.1"/>
    </source>
</evidence>
<dbReference type="SUPFAM" id="SSF69593">
    <property type="entry name" value="Glycerol-3-phosphate (1)-acyltransferase"/>
    <property type="match status" value="2"/>
</dbReference>
<organism evidence="4 5">
    <name type="scientific">Australozyma saopauloensis</name>
    <dbReference type="NCBI Taxonomy" id="291208"/>
    <lineage>
        <taxon>Eukaryota</taxon>
        <taxon>Fungi</taxon>
        <taxon>Dikarya</taxon>
        <taxon>Ascomycota</taxon>
        <taxon>Saccharomycotina</taxon>
        <taxon>Pichiomycetes</taxon>
        <taxon>Metschnikowiaceae</taxon>
        <taxon>Australozyma</taxon>
    </lineage>
</organism>
<dbReference type="KEGG" id="asau:88171291"/>
<proteinExistence type="predicted"/>
<dbReference type="EMBL" id="CP138894">
    <property type="protein sequence ID" value="WPK22999.1"/>
    <property type="molecule type" value="Genomic_DNA"/>
</dbReference>
<dbReference type="RefSeq" id="XP_062875386.1">
    <property type="nucleotide sequence ID" value="XM_063019316.1"/>
</dbReference>
<dbReference type="AlphaFoldDB" id="A0AAX4H363"/>
<reference evidence="4 5" key="1">
    <citation type="submission" date="2023-10" db="EMBL/GenBank/DDBJ databases">
        <title>Draft Genome Sequence of Candida saopaulonensis from a very Premature Infant with Sepsis.</title>
        <authorList>
            <person name="Ning Y."/>
            <person name="Dai R."/>
            <person name="Xiao M."/>
            <person name="Xu Y."/>
            <person name="Yan Q."/>
            <person name="Zhang L."/>
        </authorList>
    </citation>
    <scope>NUCLEOTIDE SEQUENCE [LARGE SCALE GENOMIC DNA]</scope>
    <source>
        <strain evidence="4 5">19XY460</strain>
    </source>
</reference>
<feature type="region of interest" description="Disordered" evidence="1">
    <location>
        <begin position="1"/>
        <end position="20"/>
    </location>
</feature>
<gene>
    <name evidence="4" type="ORF">PUMCH_000222</name>
</gene>
<dbReference type="Proteomes" id="UP001338582">
    <property type="component" value="Chromosome 1"/>
</dbReference>
<dbReference type="GeneID" id="88171291"/>
<feature type="compositionally biased region" description="Polar residues" evidence="1">
    <location>
        <begin position="677"/>
        <end position="689"/>
    </location>
</feature>
<dbReference type="InterPro" id="IPR002123">
    <property type="entry name" value="Plipid/glycerol_acylTrfase"/>
</dbReference>
<feature type="compositionally biased region" description="Basic residues" evidence="1">
    <location>
        <begin position="690"/>
        <end position="699"/>
    </location>
</feature>
<feature type="compositionally biased region" description="Acidic residues" evidence="1">
    <location>
        <begin position="654"/>
        <end position="673"/>
    </location>
</feature>
<keyword evidence="2" id="KW-0472">Membrane</keyword>
<dbReference type="PANTHER" id="PTHR31605:SF2">
    <property type="entry name" value="GLYCEROL-3-PHOSPHATE O-ACYLTRANSFERASE 2"/>
    <property type="match status" value="1"/>
</dbReference>
<dbReference type="GO" id="GO:0004366">
    <property type="term" value="F:glycerol-3-phosphate O-acyltransferase activity"/>
    <property type="evidence" value="ECO:0007669"/>
    <property type="project" value="TreeGrafter"/>
</dbReference>
<evidence type="ECO:0000256" key="1">
    <source>
        <dbReference type="SAM" id="MobiDB-lite"/>
    </source>
</evidence>
<feature type="domain" description="Phospholipid/glycerol acyltransferase" evidence="3">
    <location>
        <begin position="80"/>
        <end position="302"/>
    </location>
</feature>
<evidence type="ECO:0000256" key="2">
    <source>
        <dbReference type="SAM" id="Phobius"/>
    </source>
</evidence>
<feature type="transmembrane region" description="Helical" evidence="2">
    <location>
        <begin position="534"/>
        <end position="553"/>
    </location>
</feature>
<sequence length="699" mass="79092">MSKENIQRQQSAGGALEDEGHHVSKNSSHLSHIMDIVLAIFLACTYDFVIGFFDLVIKTFFREVRTRGGFNIPKKGPVVFVCAPHHNQFVDPIVVMTTAKQYSNRRISLLTAAKSYNIWYIGIPARLCGGISVERPQDLVKPYDGTIRIENFAKDNDNLTVIGEGTQFTKYATPKGIIGLTHYLGNAKVDHVESDTKLILLAPFRVNFDNPNEKERELLNGLKNGHPYVLAPHIDNTKVFKNVFHHLNKGGALGIFPEGGLHDRPNLLPLKPGVAIMALGAAAESTDPDQVVNIVPVGLNYFHAHRFRSRVVIEYGKPIAVTKKDGELYQQNPRNVVNKMLDLITLRLKELTVSCDDYDTLIAIQAARRLYFSANRDSIPLPVVIQMNRRLLSGYQKYSDQEEVRQLKEAVGAYNKKLMQLGIHDHQVESLTRSNRLLVLARFLSRLFTVLVFFCLALPGIVMFSPIFIVGDRISKSKAKKALEGSAVKIKANDVISTWKILVALGLAPILYIFWAVIATIVSKKFELFESFPTSFVFFFCYLWNVFTTYASLRIGEIGMDYYKSLTPLFYSLLLINKDILQIEDLKTTRRELAEKVTKSCEKYGPLLFDDYGEVSRLYQHEERVHSAKQNSIVSLANLENIPIFSEERHIAADDEESESETDDHDQNDSDGDLDSKTNTLQHDNLSSMRSRKKFDRKL</sequence>
<evidence type="ECO:0000259" key="3">
    <source>
        <dbReference type="SMART" id="SM00563"/>
    </source>
</evidence>
<dbReference type="GO" id="GO:0016287">
    <property type="term" value="F:glycerone-phosphate O-acyltransferase activity"/>
    <property type="evidence" value="ECO:0007669"/>
    <property type="project" value="TreeGrafter"/>
</dbReference>
<feature type="transmembrane region" description="Helical" evidence="2">
    <location>
        <begin position="501"/>
        <end position="522"/>
    </location>
</feature>
<dbReference type="GO" id="GO:0008654">
    <property type="term" value="P:phospholipid biosynthetic process"/>
    <property type="evidence" value="ECO:0007669"/>
    <property type="project" value="TreeGrafter"/>
</dbReference>
<keyword evidence="2" id="KW-0812">Transmembrane</keyword>
<feature type="transmembrane region" description="Helical" evidence="2">
    <location>
        <begin position="443"/>
        <end position="469"/>
    </location>
</feature>
<dbReference type="SMART" id="SM00563">
    <property type="entry name" value="PlsC"/>
    <property type="match status" value="1"/>
</dbReference>
<dbReference type="InterPro" id="IPR052744">
    <property type="entry name" value="GPAT/DAPAT"/>
</dbReference>